<keyword evidence="3" id="KW-0812">Transmembrane</keyword>
<comment type="similarity">
    <text evidence="2">Belongs to the VAMP-associated protein (VAP) (TC 9.B.17) family.</text>
</comment>
<dbReference type="PANTHER" id="PTHR10809">
    <property type="entry name" value="VESICLE-ASSOCIATED MEMBRANE PROTEIN-ASSOCIATED PROTEIN"/>
    <property type="match status" value="1"/>
</dbReference>
<keyword evidence="4" id="KW-1133">Transmembrane helix</keyword>
<name>A0A6A3MR02_9STRA</name>
<feature type="compositionally biased region" description="Basic and acidic residues" evidence="6">
    <location>
        <begin position="187"/>
        <end position="205"/>
    </location>
</feature>
<dbReference type="InterPro" id="IPR000535">
    <property type="entry name" value="MSP_dom"/>
</dbReference>
<feature type="region of interest" description="Disordered" evidence="6">
    <location>
        <begin position="461"/>
        <end position="569"/>
    </location>
</feature>
<feature type="compositionally biased region" description="Low complexity" evidence="6">
    <location>
        <begin position="206"/>
        <end position="222"/>
    </location>
</feature>
<gene>
    <name evidence="9" type="ORF">PR001_g9913</name>
    <name evidence="8" type="ORF">PR002_g9162</name>
    <name evidence="10" type="ORF">PR003_g3732</name>
</gene>
<evidence type="ECO:0000256" key="1">
    <source>
        <dbReference type="ARBA" id="ARBA00004211"/>
    </source>
</evidence>
<feature type="region of interest" description="Disordered" evidence="6">
    <location>
        <begin position="173"/>
        <end position="282"/>
    </location>
</feature>
<dbReference type="Proteomes" id="UP000435112">
    <property type="component" value="Unassembled WGS sequence"/>
</dbReference>
<dbReference type="Proteomes" id="UP000429607">
    <property type="component" value="Unassembled WGS sequence"/>
</dbReference>
<evidence type="ECO:0000313" key="12">
    <source>
        <dbReference type="Proteomes" id="UP000434957"/>
    </source>
</evidence>
<feature type="domain" description="MSP" evidence="7">
    <location>
        <begin position="11"/>
        <end position="150"/>
    </location>
</feature>
<dbReference type="Pfam" id="PF00635">
    <property type="entry name" value="Motile_Sperm"/>
    <property type="match status" value="2"/>
</dbReference>
<dbReference type="PROSITE" id="PS50202">
    <property type="entry name" value="MSP"/>
    <property type="match status" value="2"/>
</dbReference>
<keyword evidence="5" id="KW-0472">Membrane</keyword>
<evidence type="ECO:0000256" key="3">
    <source>
        <dbReference type="ARBA" id="ARBA00022692"/>
    </source>
</evidence>
<protein>
    <recommendedName>
        <fullName evidence="7">MSP domain-containing protein</fullName>
    </recommendedName>
</protein>
<dbReference type="GO" id="GO:0090158">
    <property type="term" value="P:endoplasmic reticulum membrane organization"/>
    <property type="evidence" value="ECO:0007669"/>
    <property type="project" value="TreeGrafter"/>
</dbReference>
<evidence type="ECO:0000313" key="8">
    <source>
        <dbReference type="EMBL" id="KAE9032473.1"/>
    </source>
</evidence>
<feature type="compositionally biased region" description="Low complexity" evidence="6">
    <location>
        <begin position="173"/>
        <end position="186"/>
    </location>
</feature>
<proteinExistence type="inferred from homology"/>
<dbReference type="InterPro" id="IPR013783">
    <property type="entry name" value="Ig-like_fold"/>
</dbReference>
<sequence length="601" mass="65743">MITASVGVGSSLLLEPARELLFPLPDASSERRPRCCLTLTNLSPLNDVVFRVRTRNPDAFSVRPTHWLLTPGASLQVVVKASARTCERLGAMDPRDLMTRQSSELFLVQSVEREDNLEPLDASSSSSLRAFWKKVSRDSVTENKMVCRFTAATPGLPPPIPASEITQDDNIFSRSSSSASLSSQEFRSSRDDSRRLSMSGRESRSRSGSSSERSRLNRSLSNQFTPPEEMRRDGDGRRSNNHSFASDASFHTTIEPPVMDRRRSNSRMSLSSSRPTPMTRLRDTVLTSISVNDGSVSDTMLTALSTDTAAPEPTPELGPLMYHIQPSNVLSFKVKPAPRFWGSTSLFVVNSSQKSCLAFKVRTSNQSGYVVKPSKGLVSTTNAQEVFVSLCAPRDENNFDPAKREAKDGFMIEVANISRDKYDDLMKLEERKRTIEISSLWSLMPRCDRQSTMLTVTFKMDGSDNGSVTHESSVSGISDSHSMETAVKQASPPVKSQVQSLKTVVQAMEKLSTSSSTDESPESTSEGKSGALYRNSDSDESAFTIAPTPVPTEVGEDSDSDAGGAAYGSVSYTPQDSAVIVVSADRMDTVDFSNPKLSFFI</sequence>
<evidence type="ECO:0000256" key="6">
    <source>
        <dbReference type="SAM" id="MobiDB-lite"/>
    </source>
</evidence>
<dbReference type="Gene3D" id="2.60.40.10">
    <property type="entry name" value="Immunoglobulins"/>
    <property type="match status" value="2"/>
</dbReference>
<feature type="compositionally biased region" description="Polar residues" evidence="6">
    <location>
        <begin position="241"/>
        <end position="252"/>
    </location>
</feature>
<dbReference type="GO" id="GO:0061817">
    <property type="term" value="P:endoplasmic reticulum-plasma membrane tethering"/>
    <property type="evidence" value="ECO:0007669"/>
    <property type="project" value="TreeGrafter"/>
</dbReference>
<dbReference type="PANTHER" id="PTHR10809:SF6">
    <property type="entry name" value="AT11025P-RELATED"/>
    <property type="match status" value="1"/>
</dbReference>
<feature type="compositionally biased region" description="Low complexity" evidence="6">
    <location>
        <begin position="512"/>
        <end position="526"/>
    </location>
</feature>
<feature type="compositionally biased region" description="Basic and acidic residues" evidence="6">
    <location>
        <begin position="228"/>
        <end position="238"/>
    </location>
</feature>
<evidence type="ECO:0000259" key="7">
    <source>
        <dbReference type="PROSITE" id="PS50202"/>
    </source>
</evidence>
<dbReference type="GO" id="GO:0005886">
    <property type="term" value="C:plasma membrane"/>
    <property type="evidence" value="ECO:0007669"/>
    <property type="project" value="TreeGrafter"/>
</dbReference>
<dbReference type="EMBL" id="QXFV01000565">
    <property type="protein sequence ID" value="KAE9034015.1"/>
    <property type="molecule type" value="Genomic_DNA"/>
</dbReference>
<feature type="compositionally biased region" description="Polar residues" evidence="6">
    <location>
        <begin position="494"/>
        <end position="503"/>
    </location>
</feature>
<evidence type="ECO:0000313" key="13">
    <source>
        <dbReference type="Proteomes" id="UP000435112"/>
    </source>
</evidence>
<organism evidence="9 11">
    <name type="scientific">Phytophthora rubi</name>
    <dbReference type="NCBI Taxonomy" id="129364"/>
    <lineage>
        <taxon>Eukaryota</taxon>
        <taxon>Sar</taxon>
        <taxon>Stramenopiles</taxon>
        <taxon>Oomycota</taxon>
        <taxon>Peronosporomycetes</taxon>
        <taxon>Peronosporales</taxon>
        <taxon>Peronosporaceae</taxon>
        <taxon>Phytophthora</taxon>
    </lineage>
</organism>
<dbReference type="OrthoDB" id="264603at2759"/>
<accession>A0A6A3MR02</accession>
<dbReference type="AlphaFoldDB" id="A0A6A3MR02"/>
<evidence type="ECO:0000256" key="5">
    <source>
        <dbReference type="ARBA" id="ARBA00023136"/>
    </source>
</evidence>
<evidence type="ECO:0000256" key="4">
    <source>
        <dbReference type="ARBA" id="ARBA00022989"/>
    </source>
</evidence>
<dbReference type="EMBL" id="QXFU01000482">
    <property type="protein sequence ID" value="KAE9032473.1"/>
    <property type="molecule type" value="Genomic_DNA"/>
</dbReference>
<evidence type="ECO:0000256" key="2">
    <source>
        <dbReference type="ARBA" id="ARBA00008932"/>
    </source>
</evidence>
<dbReference type="SUPFAM" id="SSF49354">
    <property type="entry name" value="PapD-like"/>
    <property type="match status" value="2"/>
</dbReference>
<evidence type="ECO:0000313" key="11">
    <source>
        <dbReference type="Proteomes" id="UP000429607"/>
    </source>
</evidence>
<keyword evidence="12" id="KW-1185">Reference proteome</keyword>
<dbReference type="Proteomes" id="UP000434957">
    <property type="component" value="Unassembled WGS sequence"/>
</dbReference>
<dbReference type="InterPro" id="IPR008962">
    <property type="entry name" value="PapD-like_sf"/>
</dbReference>
<reference evidence="11 13" key="1">
    <citation type="submission" date="2018-09" db="EMBL/GenBank/DDBJ databases">
        <title>Genomic investigation of the strawberry pathogen Phytophthora fragariae indicates pathogenicity is determined by transcriptional variation in three key races.</title>
        <authorList>
            <person name="Adams T.M."/>
            <person name="Armitage A.D."/>
            <person name="Sobczyk M.K."/>
            <person name="Bates H.J."/>
            <person name="Dunwell J.M."/>
            <person name="Nellist C.F."/>
            <person name="Harrison R.J."/>
        </authorList>
    </citation>
    <scope>NUCLEOTIDE SEQUENCE [LARGE SCALE GENOMIC DNA]</scope>
    <source>
        <strain evidence="9 11">SCRP249</strain>
        <strain evidence="8 13">SCRP324</strain>
        <strain evidence="10 12">SCRP333</strain>
    </source>
</reference>
<dbReference type="InterPro" id="IPR016763">
    <property type="entry name" value="VAP"/>
</dbReference>
<dbReference type="EMBL" id="QXFT01000133">
    <property type="protein sequence ID" value="KAE9353715.1"/>
    <property type="molecule type" value="Genomic_DNA"/>
</dbReference>
<feature type="compositionally biased region" description="Low complexity" evidence="6">
    <location>
        <begin position="266"/>
        <end position="279"/>
    </location>
</feature>
<feature type="domain" description="MSP" evidence="7">
    <location>
        <begin position="321"/>
        <end position="459"/>
    </location>
</feature>
<feature type="compositionally biased region" description="Polar residues" evidence="6">
    <location>
        <begin position="464"/>
        <end position="480"/>
    </location>
</feature>
<comment type="subcellular location">
    <subcellularLocation>
        <location evidence="1">Membrane</location>
        <topology evidence="1">Single-pass type IV membrane protein</topology>
    </subcellularLocation>
</comment>
<comment type="caution">
    <text evidence="9">The sequence shown here is derived from an EMBL/GenBank/DDBJ whole genome shotgun (WGS) entry which is preliminary data.</text>
</comment>
<dbReference type="GO" id="GO:0005789">
    <property type="term" value="C:endoplasmic reticulum membrane"/>
    <property type="evidence" value="ECO:0007669"/>
    <property type="project" value="InterPro"/>
</dbReference>
<evidence type="ECO:0000313" key="9">
    <source>
        <dbReference type="EMBL" id="KAE9034015.1"/>
    </source>
</evidence>
<evidence type="ECO:0000313" key="10">
    <source>
        <dbReference type="EMBL" id="KAE9353715.1"/>
    </source>
</evidence>